<sequence>MYGYGAVVSVYHKDNIKVIYSLKINQTTPGILVSCDSNNNFACQTTMTEDVIQRITTFFHTSPDVKNREIRLEWSGDKRALPTAEEEISRVQASIIKWYASEYHNGRQVLDEIQTPSAINSELYTKMIYLTRNWSLYPNGDGCVTISSPEIKNKYPAAICLALGFF</sequence>
<name>A0A376YFK1_ECOLX</name>
<gene>
    <name evidence="1" type="ORF">NCTC9117_04895</name>
</gene>
<reference evidence="1 2" key="1">
    <citation type="submission" date="2018-06" db="EMBL/GenBank/DDBJ databases">
        <authorList>
            <consortium name="Pathogen Informatics"/>
            <person name="Doyle S."/>
        </authorList>
    </citation>
    <scope>NUCLEOTIDE SEQUENCE [LARGE SCALE GENOMIC DNA]</scope>
    <source>
        <strain evidence="1 2">NCTC9117</strain>
    </source>
</reference>
<evidence type="ECO:0000313" key="2">
    <source>
        <dbReference type="Proteomes" id="UP000254785"/>
    </source>
</evidence>
<accession>A0A376YFK1</accession>
<dbReference type="Proteomes" id="UP000254785">
    <property type="component" value="Unassembled WGS sequence"/>
</dbReference>
<proteinExistence type="predicted"/>
<dbReference type="EMBL" id="UGDC01000003">
    <property type="protein sequence ID" value="STJ82295.1"/>
    <property type="molecule type" value="Genomic_DNA"/>
</dbReference>
<dbReference type="AlphaFoldDB" id="A0A376YFK1"/>
<organism evidence="1 2">
    <name type="scientific">Escherichia coli</name>
    <dbReference type="NCBI Taxonomy" id="562"/>
    <lineage>
        <taxon>Bacteria</taxon>
        <taxon>Pseudomonadati</taxon>
        <taxon>Pseudomonadota</taxon>
        <taxon>Gammaproteobacteria</taxon>
        <taxon>Enterobacterales</taxon>
        <taxon>Enterobacteriaceae</taxon>
        <taxon>Escherichia</taxon>
    </lineage>
</organism>
<evidence type="ECO:0000313" key="1">
    <source>
        <dbReference type="EMBL" id="STJ82295.1"/>
    </source>
</evidence>
<protein>
    <submittedName>
        <fullName evidence="1">Inner membrane protein</fullName>
    </submittedName>
</protein>